<feature type="region of interest" description="Disordered" evidence="1">
    <location>
        <begin position="1"/>
        <end position="136"/>
    </location>
</feature>
<dbReference type="AlphaFoldDB" id="A0A2T2NN93"/>
<name>A0A2T2NN93_CORCC</name>
<feature type="compositionally biased region" description="Polar residues" evidence="1">
    <location>
        <begin position="1"/>
        <end position="11"/>
    </location>
</feature>
<proteinExistence type="predicted"/>
<protein>
    <submittedName>
        <fullName evidence="2">Uncharacterized protein</fullName>
    </submittedName>
</protein>
<sequence>MDTSHYSTAGSVSPDGVKGEMEARQRKWEQQTDTPRRHSMPYGNEQPTAFDSSPRSTSGKSDRLSPTYTNSAYPPYTCASYDGAASSSPPEIRGISGNFNAPTQEEVEKTKSYRRRSQSKGKIQRLGLKIRQLGSR</sequence>
<reference evidence="2 3" key="1">
    <citation type="journal article" date="2018" name="Front. Microbiol.">
        <title>Genome-Wide Analysis of Corynespora cassiicola Leaf Fall Disease Putative Effectors.</title>
        <authorList>
            <person name="Lopez D."/>
            <person name="Ribeiro S."/>
            <person name="Label P."/>
            <person name="Fumanal B."/>
            <person name="Venisse J.S."/>
            <person name="Kohler A."/>
            <person name="de Oliveira R.R."/>
            <person name="Labutti K."/>
            <person name="Lipzen A."/>
            <person name="Lail K."/>
            <person name="Bauer D."/>
            <person name="Ohm R.A."/>
            <person name="Barry K.W."/>
            <person name="Spatafora J."/>
            <person name="Grigoriev I.V."/>
            <person name="Martin F.M."/>
            <person name="Pujade-Renaud V."/>
        </authorList>
    </citation>
    <scope>NUCLEOTIDE SEQUENCE [LARGE SCALE GENOMIC DNA]</scope>
    <source>
        <strain evidence="2 3">Philippines</strain>
    </source>
</reference>
<feature type="compositionally biased region" description="Polar residues" evidence="1">
    <location>
        <begin position="45"/>
        <end position="72"/>
    </location>
</feature>
<evidence type="ECO:0000256" key="1">
    <source>
        <dbReference type="SAM" id="MobiDB-lite"/>
    </source>
</evidence>
<organism evidence="2 3">
    <name type="scientific">Corynespora cassiicola Philippines</name>
    <dbReference type="NCBI Taxonomy" id="1448308"/>
    <lineage>
        <taxon>Eukaryota</taxon>
        <taxon>Fungi</taxon>
        <taxon>Dikarya</taxon>
        <taxon>Ascomycota</taxon>
        <taxon>Pezizomycotina</taxon>
        <taxon>Dothideomycetes</taxon>
        <taxon>Pleosporomycetidae</taxon>
        <taxon>Pleosporales</taxon>
        <taxon>Corynesporascaceae</taxon>
        <taxon>Corynespora</taxon>
    </lineage>
</organism>
<dbReference type="EMBL" id="KZ678135">
    <property type="protein sequence ID" value="PSN66884.1"/>
    <property type="molecule type" value="Genomic_DNA"/>
</dbReference>
<accession>A0A2T2NN93</accession>
<evidence type="ECO:0000313" key="3">
    <source>
        <dbReference type="Proteomes" id="UP000240883"/>
    </source>
</evidence>
<feature type="compositionally biased region" description="Basic residues" evidence="1">
    <location>
        <begin position="112"/>
        <end position="123"/>
    </location>
</feature>
<dbReference type="OrthoDB" id="3800779at2759"/>
<keyword evidence="3" id="KW-1185">Reference proteome</keyword>
<gene>
    <name evidence="2" type="ORF">BS50DRAFT_587940</name>
</gene>
<evidence type="ECO:0000313" key="2">
    <source>
        <dbReference type="EMBL" id="PSN66884.1"/>
    </source>
</evidence>
<feature type="compositionally biased region" description="Basic and acidic residues" evidence="1">
    <location>
        <begin position="17"/>
        <end position="36"/>
    </location>
</feature>
<dbReference type="Proteomes" id="UP000240883">
    <property type="component" value="Unassembled WGS sequence"/>
</dbReference>